<dbReference type="EMBL" id="JBBNAE010000002">
    <property type="protein sequence ID" value="KAK9145346.1"/>
    <property type="molecule type" value="Genomic_DNA"/>
</dbReference>
<dbReference type="AlphaFoldDB" id="A0AAP0PLN6"/>
<evidence type="ECO:0000313" key="1">
    <source>
        <dbReference type="EMBL" id="KAK9145346.1"/>
    </source>
</evidence>
<gene>
    <name evidence="1" type="ORF">Sjap_005249</name>
</gene>
<proteinExistence type="predicted"/>
<keyword evidence="2" id="KW-1185">Reference proteome</keyword>
<evidence type="ECO:0000313" key="2">
    <source>
        <dbReference type="Proteomes" id="UP001417504"/>
    </source>
</evidence>
<organism evidence="1 2">
    <name type="scientific">Stephania japonica</name>
    <dbReference type="NCBI Taxonomy" id="461633"/>
    <lineage>
        <taxon>Eukaryota</taxon>
        <taxon>Viridiplantae</taxon>
        <taxon>Streptophyta</taxon>
        <taxon>Embryophyta</taxon>
        <taxon>Tracheophyta</taxon>
        <taxon>Spermatophyta</taxon>
        <taxon>Magnoliopsida</taxon>
        <taxon>Ranunculales</taxon>
        <taxon>Menispermaceae</taxon>
        <taxon>Menispermoideae</taxon>
        <taxon>Cissampelideae</taxon>
        <taxon>Stephania</taxon>
    </lineage>
</organism>
<dbReference type="PANTHER" id="PTHR34380">
    <property type="entry name" value="BNAA03G12380D PROTEIN"/>
    <property type="match status" value="1"/>
</dbReference>
<accession>A0AAP0PLN6</accession>
<name>A0AAP0PLN6_9MAGN</name>
<dbReference type="Proteomes" id="UP001417504">
    <property type="component" value="Unassembled WGS sequence"/>
</dbReference>
<comment type="caution">
    <text evidence="1">The sequence shown here is derived from an EMBL/GenBank/DDBJ whole genome shotgun (WGS) entry which is preliminary data.</text>
</comment>
<sequence length="107" mass="12418">MNKQKNLRWQYESDMLSSLEEDPDLCLTAVCALFRQQGFSTFDVQRGRVLADFLMGGTGKHTGGLKKSVKDLQLHYPKVLEECKDLAMRHSSQLFNIYKKREDPFFL</sequence>
<dbReference type="PANTHER" id="PTHR34380:SF1">
    <property type="entry name" value="OS01G0221300 PROTEIN"/>
    <property type="match status" value="1"/>
</dbReference>
<protein>
    <submittedName>
        <fullName evidence="1">Uncharacterized protein</fullName>
    </submittedName>
</protein>
<reference evidence="1 2" key="1">
    <citation type="submission" date="2024-01" db="EMBL/GenBank/DDBJ databases">
        <title>Genome assemblies of Stephania.</title>
        <authorList>
            <person name="Yang L."/>
        </authorList>
    </citation>
    <scope>NUCLEOTIDE SEQUENCE [LARGE SCALE GENOMIC DNA]</scope>
    <source>
        <strain evidence="1">QJT</strain>
        <tissue evidence="1">Leaf</tissue>
    </source>
</reference>